<dbReference type="EMBL" id="CP042806">
    <property type="protein sequence ID" value="QEE30951.1"/>
    <property type="molecule type" value="Genomic_DNA"/>
</dbReference>
<dbReference type="PROSITE" id="PS51186">
    <property type="entry name" value="GNAT"/>
    <property type="match status" value="1"/>
</dbReference>
<evidence type="ECO:0000256" key="2">
    <source>
        <dbReference type="ARBA" id="ARBA00023315"/>
    </source>
</evidence>
<dbReference type="RefSeq" id="WP_147650245.1">
    <property type="nucleotide sequence ID" value="NZ_CP042806.1"/>
</dbReference>
<keyword evidence="2" id="KW-0012">Acyltransferase</keyword>
<keyword evidence="1 4" id="KW-0808">Transferase</keyword>
<dbReference type="PANTHER" id="PTHR43420:SF3">
    <property type="entry name" value="N-ACETYLTRANSFERASE DOMAIN-CONTAINING PROTEIN"/>
    <property type="match status" value="1"/>
</dbReference>
<dbReference type="GO" id="GO:0016747">
    <property type="term" value="F:acyltransferase activity, transferring groups other than amino-acyl groups"/>
    <property type="evidence" value="ECO:0007669"/>
    <property type="project" value="InterPro"/>
</dbReference>
<sequence>MSHPDFTNPFWSGLVTANAPLAIGGDLARRYPAEVIPFGGVADVRDPACMAAFRDLLHPGEKVYLTGDDLAAVDGLVESVLLPGVQMHFAGDSSVAAFSDQVVLLGEAEAHEMVALTDVAFPGYFRPATWKLGQYYGLRVEGELIAMAGVRVSLPGWREISAVCTHPQHTGKGYAATLIRHVMAEHRNEGAENYLHAAAANHRAIAIYERLGFTHTRNISFRGMQLA</sequence>
<name>A0A5B9EKQ6_9BACT</name>
<protein>
    <submittedName>
        <fullName evidence="4">GNAT family N-acetyltransferase</fullName>
    </submittedName>
</protein>
<evidence type="ECO:0000313" key="4">
    <source>
        <dbReference type="EMBL" id="QEE30951.1"/>
    </source>
</evidence>
<dbReference type="KEGG" id="talb:FTW19_24890"/>
<feature type="domain" description="N-acetyltransferase" evidence="3">
    <location>
        <begin position="100"/>
        <end position="227"/>
    </location>
</feature>
<dbReference type="InterPro" id="IPR000182">
    <property type="entry name" value="GNAT_dom"/>
</dbReference>
<dbReference type="OrthoDB" id="5291446at2"/>
<dbReference type="Gene3D" id="3.40.630.30">
    <property type="match status" value="1"/>
</dbReference>
<dbReference type="AlphaFoldDB" id="A0A5B9EKQ6"/>
<dbReference type="Pfam" id="PF00583">
    <property type="entry name" value="Acetyltransf_1"/>
    <property type="match status" value="1"/>
</dbReference>
<reference evidence="4 5" key="1">
    <citation type="submission" date="2019-08" db="EMBL/GenBank/DDBJ databases">
        <title>Complete genome sequence of Terriglobus albidus strain ORNL.</title>
        <authorList>
            <person name="Podar M."/>
        </authorList>
    </citation>
    <scope>NUCLEOTIDE SEQUENCE [LARGE SCALE GENOMIC DNA]</scope>
    <source>
        <strain evidence="4 5">ORNL</strain>
    </source>
</reference>
<evidence type="ECO:0000259" key="3">
    <source>
        <dbReference type="PROSITE" id="PS51186"/>
    </source>
</evidence>
<proteinExistence type="predicted"/>
<dbReference type="CDD" id="cd04301">
    <property type="entry name" value="NAT_SF"/>
    <property type="match status" value="1"/>
</dbReference>
<organism evidence="4 5">
    <name type="scientific">Terriglobus albidus</name>
    <dbReference type="NCBI Taxonomy" id="1592106"/>
    <lineage>
        <taxon>Bacteria</taxon>
        <taxon>Pseudomonadati</taxon>
        <taxon>Acidobacteriota</taxon>
        <taxon>Terriglobia</taxon>
        <taxon>Terriglobales</taxon>
        <taxon>Acidobacteriaceae</taxon>
        <taxon>Terriglobus</taxon>
    </lineage>
</organism>
<gene>
    <name evidence="4" type="ORF">FTW19_24890</name>
</gene>
<dbReference type="Proteomes" id="UP000321820">
    <property type="component" value="Chromosome"/>
</dbReference>
<evidence type="ECO:0000313" key="5">
    <source>
        <dbReference type="Proteomes" id="UP000321820"/>
    </source>
</evidence>
<evidence type="ECO:0000256" key="1">
    <source>
        <dbReference type="ARBA" id="ARBA00022679"/>
    </source>
</evidence>
<dbReference type="SUPFAM" id="SSF55729">
    <property type="entry name" value="Acyl-CoA N-acyltransferases (Nat)"/>
    <property type="match status" value="1"/>
</dbReference>
<dbReference type="PANTHER" id="PTHR43420">
    <property type="entry name" value="ACETYLTRANSFERASE"/>
    <property type="match status" value="1"/>
</dbReference>
<dbReference type="InterPro" id="IPR016181">
    <property type="entry name" value="Acyl_CoA_acyltransferase"/>
</dbReference>
<keyword evidence="5" id="KW-1185">Reference proteome</keyword>
<dbReference type="InterPro" id="IPR050680">
    <property type="entry name" value="YpeA/RimI_acetyltransf"/>
</dbReference>
<accession>A0A5B9EKQ6</accession>